<gene>
    <name evidence="2" type="ORF">CCMP2556_LOCUS49064</name>
</gene>
<keyword evidence="3" id="KW-1185">Reference proteome</keyword>
<proteinExistence type="predicted"/>
<organism evidence="2 3">
    <name type="scientific">Durusdinium trenchii</name>
    <dbReference type="NCBI Taxonomy" id="1381693"/>
    <lineage>
        <taxon>Eukaryota</taxon>
        <taxon>Sar</taxon>
        <taxon>Alveolata</taxon>
        <taxon>Dinophyceae</taxon>
        <taxon>Suessiales</taxon>
        <taxon>Symbiodiniaceae</taxon>
        <taxon>Durusdinium</taxon>
    </lineage>
</organism>
<feature type="transmembrane region" description="Helical" evidence="1">
    <location>
        <begin position="148"/>
        <end position="167"/>
    </location>
</feature>
<keyword evidence="1" id="KW-0812">Transmembrane</keyword>
<dbReference type="EMBL" id="CAXAMN010026650">
    <property type="protein sequence ID" value="CAK9104727.1"/>
    <property type="molecule type" value="Genomic_DNA"/>
</dbReference>
<feature type="transmembrane region" description="Helical" evidence="1">
    <location>
        <begin position="20"/>
        <end position="48"/>
    </location>
</feature>
<name>A0ABP0RVQ8_9DINO</name>
<sequence length="189" mass="20809">MKEKCLQVALAATRYGDSWWLPFVLLAVCTLNSITGGMLTWSVGILQMALFNIIVLSRKYTFFIGPLMLSTGSLIAGYFYVQVMKTNGADALLDYAGVKDSTWLNKAQSWANDWGVLGLVGMQVIPIPIPSAVIVIAGMMAKMNEIKILVTVYLSKFIQLTLGAVALKYATENQTPEQFIRQQMGAKDE</sequence>
<comment type="caution">
    <text evidence="2">The sequence shown here is derived from an EMBL/GenBank/DDBJ whole genome shotgun (WGS) entry which is preliminary data.</text>
</comment>
<evidence type="ECO:0000256" key="1">
    <source>
        <dbReference type="SAM" id="Phobius"/>
    </source>
</evidence>
<feature type="transmembrane region" description="Helical" evidence="1">
    <location>
        <begin position="60"/>
        <end position="81"/>
    </location>
</feature>
<evidence type="ECO:0000313" key="2">
    <source>
        <dbReference type="EMBL" id="CAK9104727.1"/>
    </source>
</evidence>
<dbReference type="Proteomes" id="UP001642484">
    <property type="component" value="Unassembled WGS sequence"/>
</dbReference>
<accession>A0ABP0RVQ8</accession>
<protein>
    <submittedName>
        <fullName evidence="2">Uncharacterized protein</fullName>
    </submittedName>
</protein>
<keyword evidence="1" id="KW-1133">Transmembrane helix</keyword>
<feature type="transmembrane region" description="Helical" evidence="1">
    <location>
        <begin position="114"/>
        <end position="136"/>
    </location>
</feature>
<evidence type="ECO:0000313" key="3">
    <source>
        <dbReference type="Proteomes" id="UP001642484"/>
    </source>
</evidence>
<keyword evidence="1" id="KW-0472">Membrane</keyword>
<reference evidence="2 3" key="1">
    <citation type="submission" date="2024-02" db="EMBL/GenBank/DDBJ databases">
        <authorList>
            <person name="Chen Y."/>
            <person name="Shah S."/>
            <person name="Dougan E. K."/>
            <person name="Thang M."/>
            <person name="Chan C."/>
        </authorList>
    </citation>
    <scope>NUCLEOTIDE SEQUENCE [LARGE SCALE GENOMIC DNA]</scope>
</reference>